<dbReference type="PROSITE" id="PS00455">
    <property type="entry name" value="AMP_BINDING"/>
    <property type="match status" value="1"/>
</dbReference>
<gene>
    <name evidence="5" type="ORF">K8V00_05895</name>
</gene>
<name>A0A921K0I7_9LACO</name>
<reference evidence="5" key="2">
    <citation type="submission" date="2021-09" db="EMBL/GenBank/DDBJ databases">
        <authorList>
            <person name="Gilroy R."/>
        </authorList>
    </citation>
    <scope>NUCLEOTIDE SEQUENCE</scope>
    <source>
        <strain evidence="5">CHK174-6876</strain>
    </source>
</reference>
<dbReference type="Pfam" id="PF00501">
    <property type="entry name" value="AMP-binding"/>
    <property type="match status" value="1"/>
</dbReference>
<dbReference type="GO" id="GO:0006631">
    <property type="term" value="P:fatty acid metabolic process"/>
    <property type="evidence" value="ECO:0007669"/>
    <property type="project" value="TreeGrafter"/>
</dbReference>
<dbReference type="InterPro" id="IPR020845">
    <property type="entry name" value="AMP-binding_CS"/>
</dbReference>
<evidence type="ECO:0000256" key="2">
    <source>
        <dbReference type="ARBA" id="ARBA00022598"/>
    </source>
</evidence>
<feature type="domain" description="AMP-binding enzyme C-terminal" evidence="4">
    <location>
        <begin position="409"/>
        <end position="488"/>
    </location>
</feature>
<dbReference type="EMBL" id="DYXG01000057">
    <property type="protein sequence ID" value="HJE97134.1"/>
    <property type="molecule type" value="Genomic_DNA"/>
</dbReference>
<dbReference type="InterPro" id="IPR000873">
    <property type="entry name" value="AMP-dep_synth/lig_dom"/>
</dbReference>
<evidence type="ECO:0000259" key="3">
    <source>
        <dbReference type="Pfam" id="PF00501"/>
    </source>
</evidence>
<organism evidence="5 6">
    <name type="scientific">Ligilactobacillus acidipiscis</name>
    <dbReference type="NCBI Taxonomy" id="89059"/>
    <lineage>
        <taxon>Bacteria</taxon>
        <taxon>Bacillati</taxon>
        <taxon>Bacillota</taxon>
        <taxon>Bacilli</taxon>
        <taxon>Lactobacillales</taxon>
        <taxon>Lactobacillaceae</taxon>
        <taxon>Ligilactobacillus</taxon>
    </lineage>
</organism>
<evidence type="ECO:0000313" key="6">
    <source>
        <dbReference type="Proteomes" id="UP000707535"/>
    </source>
</evidence>
<accession>A0A921K0I7</accession>
<evidence type="ECO:0000313" key="5">
    <source>
        <dbReference type="EMBL" id="HJE97134.1"/>
    </source>
</evidence>
<dbReference type="Gene3D" id="3.40.50.12780">
    <property type="entry name" value="N-terminal domain of ligase-like"/>
    <property type="match status" value="1"/>
</dbReference>
<proteinExistence type="inferred from homology"/>
<dbReference type="InterPro" id="IPR042099">
    <property type="entry name" value="ANL_N_sf"/>
</dbReference>
<evidence type="ECO:0000259" key="4">
    <source>
        <dbReference type="Pfam" id="PF13193"/>
    </source>
</evidence>
<feature type="domain" description="AMP-dependent synthetase/ligase" evidence="3">
    <location>
        <begin position="11"/>
        <end position="361"/>
    </location>
</feature>
<dbReference type="AlphaFoldDB" id="A0A921K0I7"/>
<dbReference type="GO" id="GO:0031956">
    <property type="term" value="F:medium-chain fatty acid-CoA ligase activity"/>
    <property type="evidence" value="ECO:0007669"/>
    <property type="project" value="TreeGrafter"/>
</dbReference>
<sequence>MSQLTDSLNSQLTQQADKNIIKDEARNKWYTGNEIRQNVALFEQALLRNGVHFGDVLVIRLANSADYAILLQAIWNLGGIAHPVAATMPLEQISEEMSHCHYRYLIGDPSLISDDQQFQVTQLEPTNSLNLFLLQTDPTVGSKEMIQAPKEQDLALIMNTSGTTGNPKRVGLSHGILWHSAVQVIKSQNLTPEDTVLLLMPLFHINAQVISLLATRLSRGKVVIAEKFSASHFWQQVSDNHITWASIVPTIIKILSVNENSLKNYSGASSLKYLRSASFDLSEETCQTFEHLFNVPILEGYGMTESASVIALNPLNATKTGSVGVPVGTAVKIYTDEQQLTTKPDQVGEIVLKGDHVISDYVDSNPHSFFHEWLLTGDIGYFDNEGYLFLTGRKREMINHGGEKIPPVEVENVLNKMEPISESAVIGEADSFYGEKVVAYVILQGVWKFDLEERRREILQYSKSHLPKYEQLADVHFVKDFPRNSTGKIQRTRLAMIMS</sequence>
<dbReference type="PANTHER" id="PTHR43201">
    <property type="entry name" value="ACYL-COA SYNTHETASE"/>
    <property type="match status" value="1"/>
</dbReference>
<comment type="similarity">
    <text evidence="1">Belongs to the ATP-dependent AMP-binding enzyme family.</text>
</comment>
<protein>
    <submittedName>
        <fullName evidence="5">AMP-binding protein</fullName>
    </submittedName>
</protein>
<dbReference type="Gene3D" id="3.30.300.30">
    <property type="match status" value="1"/>
</dbReference>
<dbReference type="Pfam" id="PF13193">
    <property type="entry name" value="AMP-binding_C"/>
    <property type="match status" value="1"/>
</dbReference>
<dbReference type="PANTHER" id="PTHR43201:SF5">
    <property type="entry name" value="MEDIUM-CHAIN ACYL-COA LIGASE ACSF2, MITOCHONDRIAL"/>
    <property type="match status" value="1"/>
</dbReference>
<comment type="caution">
    <text evidence="5">The sequence shown here is derived from an EMBL/GenBank/DDBJ whole genome shotgun (WGS) entry which is preliminary data.</text>
</comment>
<reference evidence="5" key="1">
    <citation type="journal article" date="2021" name="PeerJ">
        <title>Extensive microbial diversity within the chicken gut microbiome revealed by metagenomics and culture.</title>
        <authorList>
            <person name="Gilroy R."/>
            <person name="Ravi A."/>
            <person name="Getino M."/>
            <person name="Pursley I."/>
            <person name="Horton D.L."/>
            <person name="Alikhan N.F."/>
            <person name="Baker D."/>
            <person name="Gharbi K."/>
            <person name="Hall N."/>
            <person name="Watson M."/>
            <person name="Adriaenssens E.M."/>
            <person name="Foster-Nyarko E."/>
            <person name="Jarju S."/>
            <person name="Secka A."/>
            <person name="Antonio M."/>
            <person name="Oren A."/>
            <person name="Chaudhuri R.R."/>
            <person name="La Ragione R."/>
            <person name="Hildebrand F."/>
            <person name="Pallen M.J."/>
        </authorList>
    </citation>
    <scope>NUCLEOTIDE SEQUENCE</scope>
    <source>
        <strain evidence="5">CHK174-6876</strain>
    </source>
</reference>
<dbReference type="InterPro" id="IPR045851">
    <property type="entry name" value="AMP-bd_C_sf"/>
</dbReference>
<dbReference type="SUPFAM" id="SSF56801">
    <property type="entry name" value="Acetyl-CoA synthetase-like"/>
    <property type="match status" value="1"/>
</dbReference>
<dbReference type="Proteomes" id="UP000707535">
    <property type="component" value="Unassembled WGS sequence"/>
</dbReference>
<dbReference type="InterPro" id="IPR025110">
    <property type="entry name" value="AMP-bd_C"/>
</dbReference>
<evidence type="ECO:0000256" key="1">
    <source>
        <dbReference type="ARBA" id="ARBA00006432"/>
    </source>
</evidence>
<keyword evidence="2" id="KW-0436">Ligase</keyword>